<evidence type="ECO:0000256" key="2">
    <source>
        <dbReference type="SAM" id="Phobius"/>
    </source>
</evidence>
<feature type="compositionally biased region" description="Pro residues" evidence="1">
    <location>
        <begin position="139"/>
        <end position="153"/>
    </location>
</feature>
<dbReference type="AlphaFoldDB" id="A0AA97CW06"/>
<feature type="transmembrane region" description="Helical" evidence="2">
    <location>
        <begin position="313"/>
        <end position="339"/>
    </location>
</feature>
<organism evidence="4">
    <name type="scientific">Gordonia sp. MP11Mi</name>
    <dbReference type="NCBI Taxonomy" id="3022769"/>
    <lineage>
        <taxon>Bacteria</taxon>
        <taxon>Bacillati</taxon>
        <taxon>Actinomycetota</taxon>
        <taxon>Actinomycetes</taxon>
        <taxon>Mycobacteriales</taxon>
        <taxon>Gordoniaceae</taxon>
        <taxon>Gordonia</taxon>
    </lineage>
</organism>
<evidence type="ECO:0000256" key="1">
    <source>
        <dbReference type="SAM" id="MobiDB-lite"/>
    </source>
</evidence>
<dbReference type="InterPro" id="IPR021949">
    <property type="entry name" value="DUF3566_TM"/>
</dbReference>
<keyword evidence="2" id="KW-0812">Transmembrane</keyword>
<feature type="region of interest" description="Disordered" evidence="1">
    <location>
        <begin position="1"/>
        <end position="206"/>
    </location>
</feature>
<evidence type="ECO:0000313" key="4">
    <source>
        <dbReference type="EMBL" id="WOC12230.1"/>
    </source>
</evidence>
<feature type="compositionally biased region" description="Low complexity" evidence="1">
    <location>
        <begin position="57"/>
        <end position="138"/>
    </location>
</feature>
<feature type="transmembrane region" description="Helical" evidence="2">
    <location>
        <begin position="257"/>
        <end position="280"/>
    </location>
</feature>
<protein>
    <recommendedName>
        <fullName evidence="3">DUF3566 domain-containing protein</fullName>
    </recommendedName>
</protein>
<feature type="compositionally biased region" description="Basic and acidic residues" evidence="1">
    <location>
        <begin position="185"/>
        <end position="206"/>
    </location>
</feature>
<feature type="domain" description="DUF3566" evidence="3">
    <location>
        <begin position="240"/>
        <end position="355"/>
    </location>
</feature>
<dbReference type="EMBL" id="CP128986">
    <property type="protein sequence ID" value="WOC12230.1"/>
    <property type="molecule type" value="Genomic_DNA"/>
</dbReference>
<accession>A0AA97CW06</accession>
<name>A0AA97CW06_9ACTN</name>
<dbReference type="RefSeq" id="WP_420041478.1">
    <property type="nucleotide sequence ID" value="NZ_CP128986.1"/>
</dbReference>
<sequence length="357" mass="35782">MSTPDDQNVERGQVVPPWKRGEKTASTGLTAGEMAKAAGVDTGSRPAAGPAPRGVVSGTSSSTARPAASSQGSASSGSGSSSPNPSGASPSTPASGGAGSPSAVGGASSGPAGPTGPAQGPKQAPQAPQSAPESSQPQGPKPAQPQGPKPAQPQGPNSAQPQGPKPPQPQAQSNPTVKAPAEQKAFVESDTRNIPRNELAKKDELPDLDAIHHVEASKEAKAAARAQSQTIPSRSIGVPLRAAVQIRRVDPWSVFKVTGVLAIVGFFIWMIAIAILYGVLGGMGVWDQINSSFGNLVEGEGQSTGDLIGTGMVFGFSAAFGVIAAILVTGLATISAYIYNVCADMVGGVEVTLSDLD</sequence>
<gene>
    <name evidence="4" type="ORF">MP11Mi_13150</name>
</gene>
<dbReference type="Pfam" id="PF12089">
    <property type="entry name" value="DUF3566"/>
    <property type="match status" value="1"/>
</dbReference>
<keyword evidence="2" id="KW-0472">Membrane</keyword>
<keyword evidence="2" id="KW-1133">Transmembrane helix</keyword>
<proteinExistence type="predicted"/>
<evidence type="ECO:0000259" key="3">
    <source>
        <dbReference type="Pfam" id="PF12089"/>
    </source>
</evidence>
<reference evidence="4" key="1">
    <citation type="submission" date="2023-06" db="EMBL/GenBank/DDBJ databases">
        <title>Gordonia sp. nov. and Pseudochrobactrum sp. nov., two species isolated from the burying beetle Nicrophorus vespilloides.</title>
        <authorList>
            <person name="Poehlein A."/>
            <person name="Guzman J."/>
            <person name="Daniel R."/>
            <person name="Vilcinskas A."/>
        </authorList>
    </citation>
    <scope>NUCLEOTIDE SEQUENCE</scope>
    <source>
        <strain evidence="4">MP11Mi</strain>
    </source>
</reference>